<sequence length="422" mass="46077">MYRHIRTGASNSLVIGIIVVVLLVLAIAGFFLYPVIFHKAPKTVTLTKLSTVSSTVTSTVTTTSVSTTTITSTTTSTSVLTSTVTSTVTQTQTVTYTQTKISYGTTPNNIDIYNALTTTLGNGYQVTLLNGTNASGMLMFGNVGDPQLFINYSYLYFLQHGDLIKVYPPGSTQYWGNLSLDLGVLKIVPAKYHVSAALMINTTGLRYTGGNYTVMLVGTFSHGSSIYVPPYPADGYSVMLFVTPPKPLVNNTANYTDELLNVGMGLWKVKLSGEIYYPYSTTPYIVVQWEPYWNVARDPWTTGEFNVWVVHPSPDGTVNESDITLLVGGGGKGFIKGLSPGDLIEMKVTYDGYNNTVYAEVTDLNTSSTVTLTLPLYSNFTVPKVGSYWTEVNAGTGNSFWNWGIVYLSVFNNVYVQIDKVF</sequence>
<organism evidence="2 3">
    <name type="scientific">Stygiolobus caldivivus</name>
    <dbReference type="NCBI Taxonomy" id="2824673"/>
    <lineage>
        <taxon>Archaea</taxon>
        <taxon>Thermoproteota</taxon>
        <taxon>Thermoprotei</taxon>
        <taxon>Sulfolobales</taxon>
        <taxon>Sulfolobaceae</taxon>
        <taxon>Stygiolobus</taxon>
    </lineage>
</organism>
<dbReference type="Proteomes" id="UP000825123">
    <property type="component" value="Chromosome"/>
</dbReference>
<proteinExistence type="predicted"/>
<keyword evidence="3" id="KW-1185">Reference proteome</keyword>
<dbReference type="AlphaFoldDB" id="A0A8D5U6M4"/>
<gene>
    <name evidence="2" type="ORF">KN1_11010</name>
</gene>
<name>A0A8D5U6M4_9CREN</name>
<evidence type="ECO:0000313" key="2">
    <source>
        <dbReference type="EMBL" id="BCU69804.1"/>
    </source>
</evidence>
<protein>
    <submittedName>
        <fullName evidence="2">Uncharacterized protein</fullName>
    </submittedName>
</protein>
<keyword evidence="1" id="KW-0812">Transmembrane</keyword>
<keyword evidence="1" id="KW-1133">Transmembrane helix</keyword>
<accession>A0A8D5U6M4</accession>
<dbReference type="GeneID" id="66162843"/>
<evidence type="ECO:0000256" key="1">
    <source>
        <dbReference type="SAM" id="Phobius"/>
    </source>
</evidence>
<keyword evidence="1" id="KW-0472">Membrane</keyword>
<dbReference type="RefSeq" id="WP_221289837.1">
    <property type="nucleotide sequence ID" value="NZ_AP024597.1"/>
</dbReference>
<feature type="transmembrane region" description="Helical" evidence="1">
    <location>
        <begin position="12"/>
        <end position="33"/>
    </location>
</feature>
<reference evidence="2 3" key="1">
    <citation type="submission" date="2021-04" db="EMBL/GenBank/DDBJ databases">
        <title>Complete genome sequence of Stygiolobus sp. KN-1.</title>
        <authorList>
            <person name="Nakamura K."/>
            <person name="Sakai H."/>
            <person name="Kurosawa N."/>
        </authorList>
    </citation>
    <scope>NUCLEOTIDE SEQUENCE [LARGE SCALE GENOMIC DNA]</scope>
    <source>
        <strain evidence="2 3">KN-1</strain>
    </source>
</reference>
<dbReference type="EMBL" id="AP024597">
    <property type="protein sequence ID" value="BCU69804.1"/>
    <property type="molecule type" value="Genomic_DNA"/>
</dbReference>
<evidence type="ECO:0000313" key="3">
    <source>
        <dbReference type="Proteomes" id="UP000825123"/>
    </source>
</evidence>
<dbReference type="KEGG" id="csty:KN1_11010"/>